<gene>
    <name evidence="2" type="ORF">B0A89_08815</name>
</gene>
<protein>
    <submittedName>
        <fullName evidence="2">Uncharacterized protein</fullName>
    </submittedName>
</protein>
<organism evidence="2 3">
    <name type="scientific">Paracoccus contaminans</name>
    <dbReference type="NCBI Taxonomy" id="1945662"/>
    <lineage>
        <taxon>Bacteria</taxon>
        <taxon>Pseudomonadati</taxon>
        <taxon>Pseudomonadota</taxon>
        <taxon>Alphaproteobacteria</taxon>
        <taxon>Rhodobacterales</taxon>
        <taxon>Paracoccaceae</taxon>
        <taxon>Paracoccus</taxon>
    </lineage>
</organism>
<reference evidence="2 3" key="1">
    <citation type="submission" date="2017-03" db="EMBL/GenBank/DDBJ databases">
        <title>Genome sequence of Paracoccus contaminans isolated from a water microcosm.</title>
        <authorList>
            <person name="Aurass P."/>
            <person name="Karste S."/>
            <person name="Trost E."/>
            <person name="Glaeser S.P."/>
            <person name="Kaempfer P."/>
            <person name="Flieger A."/>
        </authorList>
    </citation>
    <scope>NUCLEOTIDE SEQUENCE [LARGE SCALE GENOMIC DNA]</scope>
    <source>
        <strain evidence="3">RKI 16-01929T\LMG 29738T\CCM 8701T\CIP 111112T</strain>
    </source>
</reference>
<dbReference type="AlphaFoldDB" id="A0A1W6CXX5"/>
<accession>A0A1W6CXX5</accession>
<dbReference type="EMBL" id="CP020612">
    <property type="protein sequence ID" value="ARJ69708.1"/>
    <property type="molecule type" value="Genomic_DNA"/>
</dbReference>
<keyword evidence="3" id="KW-1185">Reference proteome</keyword>
<feature type="region of interest" description="Disordered" evidence="1">
    <location>
        <begin position="36"/>
        <end position="78"/>
    </location>
</feature>
<name>A0A1W6CXX5_9RHOB</name>
<dbReference type="KEGG" id="pcon:B0A89_08815"/>
<proteinExistence type="predicted"/>
<evidence type="ECO:0000256" key="1">
    <source>
        <dbReference type="SAM" id="MobiDB-lite"/>
    </source>
</evidence>
<evidence type="ECO:0000313" key="3">
    <source>
        <dbReference type="Proteomes" id="UP000193017"/>
    </source>
</evidence>
<feature type="compositionally biased region" description="Low complexity" evidence="1">
    <location>
        <begin position="36"/>
        <end position="49"/>
    </location>
</feature>
<sequence length="78" mass="7388">MIATVMTSLLIVMLLGGSPAGFALAALGFPGLSPVRSGPAADAAPADPGKAGGGIRRGSARPGEAIDDLAPPIPAGPG</sequence>
<dbReference type="STRING" id="1945662.B0A89_08815"/>
<evidence type="ECO:0000313" key="2">
    <source>
        <dbReference type="EMBL" id="ARJ69708.1"/>
    </source>
</evidence>
<dbReference type="Proteomes" id="UP000193017">
    <property type="component" value="Chromosome"/>
</dbReference>